<dbReference type="RefSeq" id="WP_101834070.1">
    <property type="nucleotide sequence ID" value="NZ_PJZK01000003.1"/>
</dbReference>
<dbReference type="Gene3D" id="3.40.50.1240">
    <property type="entry name" value="Phosphoglycerate mutase-like"/>
    <property type="match status" value="1"/>
</dbReference>
<evidence type="ECO:0000313" key="1">
    <source>
        <dbReference type="EMBL" id="PLR52108.1"/>
    </source>
</evidence>
<gene>
    <name evidence="1" type="ORF">CYR34_04495</name>
</gene>
<dbReference type="EMBL" id="PJZK01000003">
    <property type="protein sequence ID" value="PLR52108.1"/>
    <property type="molecule type" value="Genomic_DNA"/>
</dbReference>
<protein>
    <submittedName>
        <fullName evidence="1">Histidine phosphatase family protein</fullName>
    </submittedName>
</protein>
<dbReference type="InterPro" id="IPR029033">
    <property type="entry name" value="His_PPase_superfam"/>
</dbReference>
<organism evidence="1 2">
    <name type="scientific">Chimaeribacter arupi</name>
    <dbReference type="NCBI Taxonomy" id="2060066"/>
    <lineage>
        <taxon>Bacteria</taxon>
        <taxon>Pseudomonadati</taxon>
        <taxon>Pseudomonadota</taxon>
        <taxon>Gammaproteobacteria</taxon>
        <taxon>Enterobacterales</taxon>
        <taxon>Yersiniaceae</taxon>
        <taxon>Chimaeribacter</taxon>
    </lineage>
</organism>
<name>A0A2N5EQW5_9GAMM</name>
<evidence type="ECO:0000313" key="2">
    <source>
        <dbReference type="Proteomes" id="UP000234626"/>
    </source>
</evidence>
<sequence>MDIILMRHGKPSLNATRNITAGEMARWTEEYDQAETGHDTPPATSRHEAMAATCVVSSPLPRALSSLRALGLQPRWVEHLFREAELPQLHLAGLRLSPFHWALLLRLLWLCGYSRQAESRIAANQWAQAAAARLISLAEHGDGPVLLMGHGIMNRLIARTLRQQGWVERKNAGRGYWEAAIYCSPGK</sequence>
<dbReference type="OrthoDB" id="9156506at2"/>
<comment type="caution">
    <text evidence="1">The sequence shown here is derived from an EMBL/GenBank/DDBJ whole genome shotgun (WGS) entry which is preliminary data.</text>
</comment>
<dbReference type="Proteomes" id="UP000234626">
    <property type="component" value="Unassembled WGS sequence"/>
</dbReference>
<dbReference type="AlphaFoldDB" id="A0A2N5EQW5"/>
<proteinExistence type="predicted"/>
<keyword evidence="2" id="KW-1185">Reference proteome</keyword>
<reference evidence="1 2" key="1">
    <citation type="submission" date="2017-12" db="EMBL/GenBank/DDBJ databases">
        <title>Characterization of six clinical isolates of Enterochimera gen. nov., a novel genus of the Yersiniaciae family and the three species Enterochimera arupensis sp. nov., Enterochimera coloradensis sp. nov, and Enterochimera californica sp. nov.</title>
        <authorList>
            <person name="Rossi A."/>
            <person name="Fisher M."/>
        </authorList>
    </citation>
    <scope>NUCLEOTIDE SEQUENCE [LARGE SCALE GENOMIC DNA]</scope>
    <source>
        <strain evidence="1 2">2016Iso1</strain>
    </source>
</reference>
<accession>A0A2N5EQW5</accession>
<dbReference type="SUPFAM" id="SSF53254">
    <property type="entry name" value="Phosphoglycerate mutase-like"/>
    <property type="match status" value="1"/>
</dbReference>